<keyword evidence="3" id="KW-1185">Reference proteome</keyword>
<accession>A0A2A2TCV0</accession>
<evidence type="ECO:0000313" key="3">
    <source>
        <dbReference type="Proteomes" id="UP000218238"/>
    </source>
</evidence>
<organism evidence="2 3">
    <name type="scientific">Brunnivagina elsteri CCALA 953</name>
    <dbReference type="NCBI Taxonomy" id="987040"/>
    <lineage>
        <taxon>Bacteria</taxon>
        <taxon>Bacillati</taxon>
        <taxon>Cyanobacteriota</taxon>
        <taxon>Cyanophyceae</taxon>
        <taxon>Nostocales</taxon>
        <taxon>Calotrichaceae</taxon>
        <taxon>Brunnivagina</taxon>
    </lineage>
</organism>
<sequence>MSSINREIFLDSRHTGKHLPGTPQMQRLLRRGRSAHVFNNEATMEKVAQAIIERGEFTGVIRGYERYGLFFAESIGYRISPEDGSSTPLFYGEVKIDAENRYHVIPRTRPS</sequence>
<evidence type="ECO:0000259" key="1">
    <source>
        <dbReference type="Pfam" id="PF22319"/>
    </source>
</evidence>
<dbReference type="Proteomes" id="UP000218238">
    <property type="component" value="Unassembled WGS sequence"/>
</dbReference>
<gene>
    <name evidence="2" type="ORF">CK510_24595</name>
</gene>
<protein>
    <recommendedName>
        <fullName evidence="1">DUF6972 domain-containing protein</fullName>
    </recommendedName>
</protein>
<comment type="caution">
    <text evidence="2">The sequence shown here is derived from an EMBL/GenBank/DDBJ whole genome shotgun (WGS) entry which is preliminary data.</text>
</comment>
<dbReference type="InterPro" id="IPR054245">
    <property type="entry name" value="DUF6972"/>
</dbReference>
<name>A0A2A2TCV0_9CYAN</name>
<feature type="domain" description="DUF6972" evidence="1">
    <location>
        <begin position="6"/>
        <end position="111"/>
    </location>
</feature>
<dbReference type="OrthoDB" id="486860at2"/>
<dbReference type="EMBL" id="NTFS01000388">
    <property type="protein sequence ID" value="PAX51478.1"/>
    <property type="molecule type" value="Genomic_DNA"/>
</dbReference>
<proteinExistence type="predicted"/>
<reference evidence="2 3" key="1">
    <citation type="submission" date="2017-08" db="EMBL/GenBank/DDBJ databases">
        <title>Draft genome sequence of filamentous cyanobacterium Calothrix elsteri CCALA 953.</title>
        <authorList>
            <person name="Gagunashvili A.N."/>
            <person name="Elster J."/>
            <person name="Andresson O.S."/>
        </authorList>
    </citation>
    <scope>NUCLEOTIDE SEQUENCE [LARGE SCALE GENOMIC DNA]</scope>
    <source>
        <strain evidence="2 3">CCALA 953</strain>
    </source>
</reference>
<evidence type="ECO:0000313" key="2">
    <source>
        <dbReference type="EMBL" id="PAX51478.1"/>
    </source>
</evidence>
<dbReference type="RefSeq" id="WP_095724178.1">
    <property type="nucleotide sequence ID" value="NZ_NTFS01000388.1"/>
</dbReference>
<dbReference type="AlphaFoldDB" id="A0A2A2TCV0"/>
<dbReference type="Pfam" id="PF22319">
    <property type="entry name" value="DUF6972"/>
    <property type="match status" value="1"/>
</dbReference>